<feature type="domain" description="AMP-activated protein kinase glycogen-binding" evidence="2">
    <location>
        <begin position="341"/>
        <end position="403"/>
    </location>
</feature>
<evidence type="ECO:0000313" key="5">
    <source>
        <dbReference type="Proteomes" id="UP000244956"/>
    </source>
</evidence>
<evidence type="ECO:0000313" key="4">
    <source>
        <dbReference type="EMBL" id="PWD99933.1"/>
    </source>
</evidence>
<dbReference type="AlphaFoldDB" id="A0A2U2BA71"/>
<dbReference type="EMBL" id="QEWP01000005">
    <property type="protein sequence ID" value="PWD99933.1"/>
    <property type="molecule type" value="Genomic_DNA"/>
</dbReference>
<keyword evidence="5" id="KW-1185">Reference proteome</keyword>
<evidence type="ECO:0000259" key="2">
    <source>
        <dbReference type="Pfam" id="PF16561"/>
    </source>
</evidence>
<keyword evidence="1" id="KW-1133">Transmembrane helix</keyword>
<organism evidence="4 5">
    <name type="scientific">Marinilabilia rubra</name>
    <dbReference type="NCBI Taxonomy" id="2162893"/>
    <lineage>
        <taxon>Bacteria</taxon>
        <taxon>Pseudomonadati</taxon>
        <taxon>Bacteroidota</taxon>
        <taxon>Bacteroidia</taxon>
        <taxon>Marinilabiliales</taxon>
        <taxon>Marinilabiliaceae</taxon>
        <taxon>Marinilabilia</taxon>
    </lineage>
</organism>
<gene>
    <name evidence="4" type="ORF">DDZ16_08585</name>
</gene>
<accession>A0A2U2BA71</accession>
<dbReference type="InterPro" id="IPR013783">
    <property type="entry name" value="Ig-like_fold"/>
</dbReference>
<dbReference type="InterPro" id="IPR014756">
    <property type="entry name" value="Ig_E-set"/>
</dbReference>
<feature type="transmembrane region" description="Helical" evidence="1">
    <location>
        <begin position="21"/>
        <end position="42"/>
    </location>
</feature>
<sequence length="447" mass="52622">MSIYIFFTLGKQIVQTFGSNYLRKYFFILLFLFWGCFSPALLSQTLRNFSNPERVDENIKTVRFHRQGWPMSYPLIELNSNQKLVLSFDELGTEIKNYHYSIEFCDEDWSSSQLMRTEYFRGNEFLTVEDYRRSFNTTFDYVHYELVFPNNEASVLKSGNYLIKVFENFDRDNPLLVKRFMVNEQKVTIEPDVKYTMQSTGRNHYQEIDFEVSHPGITIMDPANEIKVTVIQNGRTDNAVTGLPPLFFGNDKMDFNYNREVVMEGGNEFRWVDLRSFRFQSDHIEDITFSDPFYHVDVFTDQAAAGKPYYYHQDFNGRYYIEVQEEQDPDVSSDYAFVHFSLKWEPPLGGKEVYLMGGLTNWMLNDENRMKYDFENDSYTLTLLLKQGYYNYQFLVKGQSDSIGSVMPIEGSFGRTENDYLILVYYRSAGARYDRLIGAEVANSVNR</sequence>
<dbReference type="Pfam" id="PF16561">
    <property type="entry name" value="AMPK1_CBM"/>
    <property type="match status" value="1"/>
</dbReference>
<dbReference type="SUPFAM" id="SSF81296">
    <property type="entry name" value="E set domains"/>
    <property type="match status" value="1"/>
</dbReference>
<keyword evidence="1" id="KW-0472">Membrane</keyword>
<dbReference type="Proteomes" id="UP000244956">
    <property type="component" value="Unassembled WGS sequence"/>
</dbReference>
<evidence type="ECO:0000259" key="3">
    <source>
        <dbReference type="Pfam" id="PF17116"/>
    </source>
</evidence>
<reference evidence="4 5" key="1">
    <citation type="submission" date="2018-05" db="EMBL/GenBank/DDBJ databases">
        <title>Marinilabilia rubrum sp. nov., isolated from saltern sediment.</title>
        <authorList>
            <person name="Zhang R."/>
        </authorList>
    </citation>
    <scope>NUCLEOTIDE SEQUENCE [LARGE SCALE GENOMIC DNA]</scope>
    <source>
        <strain evidence="4 5">WTE16</strain>
    </source>
</reference>
<protein>
    <submittedName>
        <fullName evidence="4">DUF5103 domain-containing protein</fullName>
    </submittedName>
</protein>
<proteinExistence type="predicted"/>
<dbReference type="Pfam" id="PF17116">
    <property type="entry name" value="T9SS_plug_1st"/>
    <property type="match status" value="1"/>
</dbReference>
<dbReference type="RefSeq" id="WP_109264034.1">
    <property type="nucleotide sequence ID" value="NZ_QEWP01000005.1"/>
</dbReference>
<keyword evidence="1" id="KW-0812">Transmembrane</keyword>
<feature type="domain" description="Type 9 secretion system plug protein N-terminal" evidence="3">
    <location>
        <begin position="59"/>
        <end position="184"/>
    </location>
</feature>
<dbReference type="InterPro" id="IPR031345">
    <property type="entry name" value="T9SS_Plug_N"/>
</dbReference>
<evidence type="ECO:0000256" key="1">
    <source>
        <dbReference type="SAM" id="Phobius"/>
    </source>
</evidence>
<dbReference type="InterPro" id="IPR032640">
    <property type="entry name" value="AMPK1_CBM"/>
</dbReference>
<comment type="caution">
    <text evidence="4">The sequence shown here is derived from an EMBL/GenBank/DDBJ whole genome shotgun (WGS) entry which is preliminary data.</text>
</comment>
<dbReference type="OrthoDB" id="1522602at2"/>
<name>A0A2U2BA71_9BACT</name>
<dbReference type="Gene3D" id="2.60.40.10">
    <property type="entry name" value="Immunoglobulins"/>
    <property type="match status" value="1"/>
</dbReference>